<dbReference type="InterPro" id="IPR010499">
    <property type="entry name" value="AraC_E-bd"/>
</dbReference>
<dbReference type="InterPro" id="IPR053182">
    <property type="entry name" value="YobU-like_regulator"/>
</dbReference>
<dbReference type="Gene3D" id="3.20.80.10">
    <property type="entry name" value="Regulatory factor, effector binding domain"/>
    <property type="match status" value="1"/>
</dbReference>
<evidence type="ECO:0000313" key="2">
    <source>
        <dbReference type="EMBL" id="MFC6333545.1"/>
    </source>
</evidence>
<name>A0ABW1V815_9BACL</name>
<reference evidence="3" key="1">
    <citation type="journal article" date="2019" name="Int. J. Syst. Evol. Microbiol.">
        <title>The Global Catalogue of Microorganisms (GCM) 10K type strain sequencing project: providing services to taxonomists for standard genome sequencing and annotation.</title>
        <authorList>
            <consortium name="The Broad Institute Genomics Platform"/>
            <consortium name="The Broad Institute Genome Sequencing Center for Infectious Disease"/>
            <person name="Wu L."/>
            <person name="Ma J."/>
        </authorList>
    </citation>
    <scope>NUCLEOTIDE SEQUENCE [LARGE SCALE GENOMIC DNA]</scope>
    <source>
        <strain evidence="3">PCU 280</strain>
    </source>
</reference>
<dbReference type="RefSeq" id="WP_379235126.1">
    <property type="nucleotide sequence ID" value="NZ_JBHSTE010000004.1"/>
</dbReference>
<dbReference type="SUPFAM" id="SSF55136">
    <property type="entry name" value="Probable bacterial effector-binding domain"/>
    <property type="match status" value="1"/>
</dbReference>
<sequence>MMKQNETTANEESTRIEPTRIEELPAFLLAGVSTVTTNAAELSGNGKIGALYEQFYSHRVGDQLKEYEQQSGLYSCYYNYESNDAGQYEIMVGIKVKETTSQHKLPEEINMFIVPAAQYAVFVTESGPIIEVVQQAWTRIWAWSKQSGVERAYTGDFEYYAPNIDPNNGQAIIYIAIR</sequence>
<dbReference type="Proteomes" id="UP001596233">
    <property type="component" value="Unassembled WGS sequence"/>
</dbReference>
<feature type="domain" description="AraC effector-binding" evidence="1">
    <location>
        <begin position="17"/>
        <end position="178"/>
    </location>
</feature>
<organism evidence="2 3">
    <name type="scientific">Paenibacillus septentrionalis</name>
    <dbReference type="NCBI Taxonomy" id="429342"/>
    <lineage>
        <taxon>Bacteria</taxon>
        <taxon>Bacillati</taxon>
        <taxon>Bacillota</taxon>
        <taxon>Bacilli</taxon>
        <taxon>Bacillales</taxon>
        <taxon>Paenibacillaceae</taxon>
        <taxon>Paenibacillus</taxon>
    </lineage>
</organism>
<accession>A0ABW1V815</accession>
<dbReference type="SMART" id="SM00871">
    <property type="entry name" value="AraC_E_bind"/>
    <property type="match status" value="1"/>
</dbReference>
<proteinExistence type="predicted"/>
<dbReference type="EMBL" id="JBHSTE010000004">
    <property type="protein sequence ID" value="MFC6333545.1"/>
    <property type="molecule type" value="Genomic_DNA"/>
</dbReference>
<dbReference type="PANTHER" id="PTHR36444:SF2">
    <property type="entry name" value="TRANSCRIPTIONAL REGULATOR PROTEIN YOBU-RELATED"/>
    <property type="match status" value="1"/>
</dbReference>
<dbReference type="InterPro" id="IPR011256">
    <property type="entry name" value="Reg_factor_effector_dom_sf"/>
</dbReference>
<protein>
    <submittedName>
        <fullName evidence="2">GyrI-like domain-containing protein</fullName>
    </submittedName>
</protein>
<dbReference type="PANTHER" id="PTHR36444">
    <property type="entry name" value="TRANSCRIPTIONAL REGULATOR PROTEIN YOBU-RELATED"/>
    <property type="match status" value="1"/>
</dbReference>
<evidence type="ECO:0000313" key="3">
    <source>
        <dbReference type="Proteomes" id="UP001596233"/>
    </source>
</evidence>
<dbReference type="InterPro" id="IPR029441">
    <property type="entry name" value="Cass2"/>
</dbReference>
<gene>
    <name evidence="2" type="ORF">ACFP56_13025</name>
</gene>
<comment type="caution">
    <text evidence="2">The sequence shown here is derived from an EMBL/GenBank/DDBJ whole genome shotgun (WGS) entry which is preliminary data.</text>
</comment>
<evidence type="ECO:0000259" key="1">
    <source>
        <dbReference type="SMART" id="SM00871"/>
    </source>
</evidence>
<dbReference type="Pfam" id="PF14526">
    <property type="entry name" value="Cass2"/>
    <property type="match status" value="1"/>
</dbReference>
<keyword evidence="3" id="KW-1185">Reference proteome</keyword>